<evidence type="ECO:0000256" key="3">
    <source>
        <dbReference type="ARBA" id="ARBA00016182"/>
    </source>
</evidence>
<evidence type="ECO:0000256" key="12">
    <source>
        <dbReference type="ARBA" id="ARBA00048173"/>
    </source>
</evidence>
<feature type="region of interest" description="Disordered" evidence="14">
    <location>
        <begin position="74"/>
        <end position="113"/>
    </location>
</feature>
<keyword evidence="4 13" id="KW-0158">Chromosome</keyword>
<accession>A0A0V0R041</accession>
<feature type="domain" description="Reverse transcriptase" evidence="15">
    <location>
        <begin position="636"/>
        <end position="996"/>
    </location>
</feature>
<feature type="compositionally biased region" description="Basic residues" evidence="14">
    <location>
        <begin position="74"/>
        <end position="85"/>
    </location>
</feature>
<evidence type="ECO:0000313" key="16">
    <source>
        <dbReference type="EMBL" id="KRX07709.1"/>
    </source>
</evidence>
<evidence type="ECO:0000256" key="11">
    <source>
        <dbReference type="ARBA" id="ARBA00023242"/>
    </source>
</evidence>
<evidence type="ECO:0000256" key="8">
    <source>
        <dbReference type="ARBA" id="ARBA00022842"/>
    </source>
</evidence>
<dbReference type="GO" id="GO:0046872">
    <property type="term" value="F:metal ion binding"/>
    <property type="evidence" value="ECO:0007669"/>
    <property type="project" value="UniProtKB-KW"/>
</dbReference>
<dbReference type="GO" id="GO:0070034">
    <property type="term" value="F:telomerase RNA binding"/>
    <property type="evidence" value="ECO:0007669"/>
    <property type="project" value="TreeGrafter"/>
</dbReference>
<evidence type="ECO:0000313" key="17">
    <source>
        <dbReference type="Proteomes" id="UP000054937"/>
    </source>
</evidence>
<dbReference type="PROSITE" id="PS50878">
    <property type="entry name" value="RT_POL"/>
    <property type="match status" value="1"/>
</dbReference>
<evidence type="ECO:0000256" key="10">
    <source>
        <dbReference type="ARBA" id="ARBA00022918"/>
    </source>
</evidence>
<dbReference type="InParanoid" id="A0A0V0R041"/>
<dbReference type="Gene3D" id="1.10.132.70">
    <property type="match status" value="1"/>
</dbReference>
<dbReference type="Pfam" id="PF12009">
    <property type="entry name" value="Telomerase_RBD"/>
    <property type="match status" value="1"/>
</dbReference>
<comment type="subcellular location">
    <subcellularLocation>
        <location evidence="13">Nucleus</location>
    </subcellularLocation>
    <subcellularLocation>
        <location evidence="13">Chromosome</location>
        <location evidence="13">Telomere</location>
    </subcellularLocation>
</comment>
<evidence type="ECO:0000256" key="5">
    <source>
        <dbReference type="ARBA" id="ARBA00022679"/>
    </source>
</evidence>
<dbReference type="InterPro" id="IPR003545">
    <property type="entry name" value="Telomerase_RT"/>
</dbReference>
<dbReference type="EMBL" id="LDAU01000082">
    <property type="protein sequence ID" value="KRX07709.1"/>
    <property type="molecule type" value="Genomic_DNA"/>
</dbReference>
<evidence type="ECO:0000256" key="2">
    <source>
        <dbReference type="ARBA" id="ARBA00012493"/>
    </source>
</evidence>
<dbReference type="EC" id="2.7.7.49" evidence="2 13"/>
<evidence type="ECO:0000256" key="6">
    <source>
        <dbReference type="ARBA" id="ARBA00022695"/>
    </source>
</evidence>
<reference evidence="16 17" key="1">
    <citation type="journal article" date="2015" name="Sci. Rep.">
        <title>Genome of the facultative scuticociliatosis pathogen Pseudocohnilembus persalinus provides insight into its virulence through horizontal gene transfer.</title>
        <authorList>
            <person name="Xiong J."/>
            <person name="Wang G."/>
            <person name="Cheng J."/>
            <person name="Tian M."/>
            <person name="Pan X."/>
            <person name="Warren A."/>
            <person name="Jiang C."/>
            <person name="Yuan D."/>
            <person name="Miao W."/>
        </authorList>
    </citation>
    <scope>NUCLEOTIDE SEQUENCE [LARGE SCALE GENOMIC DNA]</scope>
    <source>
        <strain evidence="16">36N120E</strain>
    </source>
</reference>
<keyword evidence="17" id="KW-1185">Reference proteome</keyword>
<evidence type="ECO:0000256" key="1">
    <source>
        <dbReference type="ARBA" id="ARBA00008001"/>
    </source>
</evidence>
<evidence type="ECO:0000256" key="9">
    <source>
        <dbReference type="ARBA" id="ARBA00022895"/>
    </source>
</evidence>
<keyword evidence="10 13" id="KW-0695">RNA-directed DNA polymerase</keyword>
<protein>
    <recommendedName>
        <fullName evidence="3 13">Telomerase reverse transcriptase</fullName>
        <ecNumber evidence="2 13">2.7.7.49</ecNumber>
    </recommendedName>
    <alternativeName>
        <fullName evidence="13">Telomerase catalytic subunit</fullName>
    </alternativeName>
</protein>
<dbReference type="AlphaFoldDB" id="A0A0V0R041"/>
<evidence type="ECO:0000256" key="13">
    <source>
        <dbReference type="RuleBase" id="RU365061"/>
    </source>
</evidence>
<keyword evidence="9 13" id="KW-0779">Telomere</keyword>
<gene>
    <name evidence="16" type="ORF">PPERSA_11258</name>
</gene>
<comment type="similarity">
    <text evidence="1 13">Belongs to the reverse transcriptase family. Telomerase subfamily.</text>
</comment>
<dbReference type="SMART" id="SM00975">
    <property type="entry name" value="Telomerase_RBD"/>
    <property type="match status" value="1"/>
</dbReference>
<feature type="compositionally biased region" description="Basic and acidic residues" evidence="14">
    <location>
        <begin position="238"/>
        <end position="247"/>
    </location>
</feature>
<evidence type="ECO:0000256" key="7">
    <source>
        <dbReference type="ARBA" id="ARBA00022723"/>
    </source>
</evidence>
<dbReference type="GO" id="GO:0042162">
    <property type="term" value="F:telomeric DNA binding"/>
    <property type="evidence" value="ECO:0007669"/>
    <property type="project" value="TreeGrafter"/>
</dbReference>
<dbReference type="PRINTS" id="PR01365">
    <property type="entry name" value="TELOMERASERT"/>
</dbReference>
<name>A0A0V0R041_PSEPJ</name>
<evidence type="ECO:0000256" key="4">
    <source>
        <dbReference type="ARBA" id="ARBA00022454"/>
    </source>
</evidence>
<dbReference type="Gene3D" id="3.30.70.2630">
    <property type="match status" value="1"/>
</dbReference>
<keyword evidence="6 13" id="KW-0548">Nucleotidyltransferase</keyword>
<feature type="compositionally biased region" description="Basic and acidic residues" evidence="14">
    <location>
        <begin position="93"/>
        <end position="102"/>
    </location>
</feature>
<dbReference type="GO" id="GO:0007004">
    <property type="term" value="P:telomere maintenance via telomerase"/>
    <property type="evidence" value="ECO:0007669"/>
    <property type="project" value="TreeGrafter"/>
</dbReference>
<dbReference type="InterPro" id="IPR000477">
    <property type="entry name" value="RT_dom"/>
</dbReference>
<dbReference type="OrthoDB" id="289721at2759"/>
<feature type="region of interest" description="Disordered" evidence="14">
    <location>
        <begin position="231"/>
        <end position="269"/>
    </location>
</feature>
<keyword evidence="7 13" id="KW-0479">Metal-binding</keyword>
<evidence type="ECO:0000259" key="15">
    <source>
        <dbReference type="PROSITE" id="PS50878"/>
    </source>
</evidence>
<dbReference type="GO" id="GO:0000333">
    <property type="term" value="C:telomerase catalytic core complex"/>
    <property type="evidence" value="ECO:0007669"/>
    <property type="project" value="TreeGrafter"/>
</dbReference>
<dbReference type="CDD" id="cd01648">
    <property type="entry name" value="TERT"/>
    <property type="match status" value="1"/>
</dbReference>
<dbReference type="GO" id="GO:0003720">
    <property type="term" value="F:telomerase activity"/>
    <property type="evidence" value="ECO:0007669"/>
    <property type="project" value="InterPro"/>
</dbReference>
<dbReference type="OMA" id="FYIANIE"/>
<comment type="function">
    <text evidence="13">Telomerase is a ribonucleoprotein enzyme essential for the replication of chromosome termini in most eukaryotes. It elongates telomeres. It is a reverse transcriptase that adds simple sequence repeats to chromosome ends by copying a template sequence within the RNA component of the enzyme.</text>
</comment>
<dbReference type="InterPro" id="IPR021891">
    <property type="entry name" value="Telomerase_RBD"/>
</dbReference>
<dbReference type="Proteomes" id="UP000054937">
    <property type="component" value="Unassembled WGS sequence"/>
</dbReference>
<sequence>MNFSNIKSNLNPTVPDFISAPQESGKQLLSESRILNEEELISFGDLYIPNEKQNNIQDNEKQIKQQNKEKICKKIKRKYSSKRKSTLGNFQKNDYKKSESLKNKKSSKSMNHINKREFKENVVFNKIPDFLDLINQNKTNISTIKPNSQQQLIIKSNSTDKNLQEIPSQAPNSLLTKQLSQHIFTYKKNNLTSFNILDSRSSLNKYHQISNLEKQTVIVKLMPHQQNCQNINKKVKKSQTDQQDKKQNLGRPNSIDLKDPLLKPVTQNTQNDNIKNKCTIELPMKIGQNIQYLQNGGGQKNFVQSLGLQGQILNNINLTRKYLINTNIEILYNIIGENNLEVILSQYLLFAKVEKAVKKQKQVNKDPYEIASTIVDRRKMFYCNHMGRKNGIFKGSFFYKSEKSAKVLAFQESHLFYNKKIVDKQFHQTLNDYLTMIIKNFRKCNFEALIINFSPLPKNYKILKQKINQQIKQAYYPFNKELILQQLEELFKELHSHCNTYQQVIQLTKQITKKIIPVELLGKENFEEFKRYENIKIQNLICQMDVFKLPWAQNKIKFSKKHSYIIIKRLRKVLADILMFIFNELVIPYLRYNFYITEKHKENNKIFYYRKPLWLLITKLAIYQLKNDNLTQITKNTFQEKFLTQNPPIAKLRILPKKSSFRPIMTFNRKYKLDNKSNFLQNINQILQDPQLVLRNLKQILSQNGRYSVFDNSQIFKKFQNFIQNWTEIGKPQLYVLSLDIQKCYDSIDQQKLLKIFEQTDLIDPSYLINKYILFTRNKRPLNLQQKGKKDLKYYYNLRERACAVSLFDIQNLKQGGFQEQEKDQRPQIIINQGKCKAITKDQIYSMLKHVCGQQIIQFENKLFIQKFGIPQGLNVSSVLCSFYFNHIEQKLTISQQQKQELKQKNKSNNNIISLLMRLTDDYIFLSNDKEQAANFKKEIEMLGKDNKFSLNINKIGSNFDFLEIKNYLQNGKLVPYVNKIEKSLEKNVTWIGKNINFNNLSITPAFEKDFKKNSYSMNVNIPGKAKIGYLMNKLKSLLMNQFQDYFNPKINDDKILSKNLTIFAATAAQKFLPFIEQYKNEIPSEIYKTKKKLSKLKTKISEKREKQLEAV</sequence>
<keyword evidence="11 13" id="KW-0539">Nucleus</keyword>
<comment type="catalytic activity">
    <reaction evidence="12 13">
        <text>DNA(n) + a 2'-deoxyribonucleoside 5'-triphosphate = DNA(n+1) + diphosphate</text>
        <dbReference type="Rhea" id="RHEA:22508"/>
        <dbReference type="Rhea" id="RHEA-COMP:17339"/>
        <dbReference type="Rhea" id="RHEA-COMP:17340"/>
        <dbReference type="ChEBI" id="CHEBI:33019"/>
        <dbReference type="ChEBI" id="CHEBI:61560"/>
        <dbReference type="ChEBI" id="CHEBI:173112"/>
        <dbReference type="EC" id="2.7.7.49"/>
    </reaction>
</comment>
<proteinExistence type="inferred from homology"/>
<dbReference type="PANTHER" id="PTHR12066">
    <property type="entry name" value="TELOMERASE REVERSE TRANSCRIPTASE"/>
    <property type="match status" value="1"/>
</dbReference>
<dbReference type="PANTHER" id="PTHR12066:SF0">
    <property type="entry name" value="TELOMERASE REVERSE TRANSCRIPTASE"/>
    <property type="match status" value="1"/>
</dbReference>
<evidence type="ECO:0000256" key="14">
    <source>
        <dbReference type="SAM" id="MobiDB-lite"/>
    </source>
</evidence>
<dbReference type="Gene3D" id="1.10.10.1970">
    <property type="entry name" value="TERT catalytic subunit-like"/>
    <property type="match status" value="1"/>
</dbReference>
<comment type="caution">
    <text evidence="16">The sequence shown here is derived from an EMBL/GenBank/DDBJ whole genome shotgun (WGS) entry which is preliminary data.</text>
</comment>
<keyword evidence="8 13" id="KW-0460">Magnesium</keyword>
<dbReference type="GO" id="GO:0000781">
    <property type="term" value="C:chromosome, telomeric region"/>
    <property type="evidence" value="ECO:0007669"/>
    <property type="project" value="UniProtKB-SubCell"/>
</dbReference>
<keyword evidence="5 13" id="KW-0808">Transferase</keyword>
<organism evidence="16 17">
    <name type="scientific">Pseudocohnilembus persalinus</name>
    <name type="common">Ciliate</name>
    <dbReference type="NCBI Taxonomy" id="266149"/>
    <lineage>
        <taxon>Eukaryota</taxon>
        <taxon>Sar</taxon>
        <taxon>Alveolata</taxon>
        <taxon>Ciliophora</taxon>
        <taxon>Intramacronucleata</taxon>
        <taxon>Oligohymenophorea</taxon>
        <taxon>Scuticociliatia</taxon>
        <taxon>Philasterida</taxon>
        <taxon>Pseudocohnilembidae</taxon>
        <taxon>Pseudocohnilembus</taxon>
    </lineage>
</organism>